<dbReference type="Gene3D" id="3.40.50.850">
    <property type="entry name" value="Isochorismatase-like"/>
    <property type="match status" value="1"/>
</dbReference>
<dbReference type="InterPro" id="IPR000868">
    <property type="entry name" value="Isochorismatase-like_dom"/>
</dbReference>
<comment type="caution">
    <text evidence="2">The sequence shown here is derived from an EMBL/GenBank/DDBJ whole genome shotgun (WGS) entry which is preliminary data.</text>
</comment>
<sequence length="179" mass="19428">MRIKAEDTFAIVIDYQEKILPAMSGQEELLRKSQILLGGLKALEVPMILTTQYAKGLGNNIPAITDAMGVTEAIDKNTFSVYDNESVRQAIPHGKKNVILCGIEAHICVLQSLMDLQAAGYQTILVADCVASRSDRDLAFAYERAKQEGAIITSAEAILYELAGSSKHPAFKTISALVK</sequence>
<evidence type="ECO:0000313" key="3">
    <source>
        <dbReference type="Proteomes" id="UP000643810"/>
    </source>
</evidence>
<feature type="domain" description="Isochorismatase-like" evidence="1">
    <location>
        <begin position="11"/>
        <end position="156"/>
    </location>
</feature>
<gene>
    <name evidence="2" type="ORF">H8R94_11825</name>
</gene>
<reference evidence="2 3" key="1">
    <citation type="submission" date="2020-08" db="EMBL/GenBank/DDBJ databases">
        <title>Genome public.</title>
        <authorList>
            <person name="Liu C."/>
            <person name="Sun Q."/>
        </authorList>
    </citation>
    <scope>NUCLEOTIDE SEQUENCE [LARGE SCALE GENOMIC DNA]</scope>
    <source>
        <strain evidence="2 3">NSJ-9</strain>
    </source>
</reference>
<dbReference type="InterPro" id="IPR050993">
    <property type="entry name" value="Isochorismatase_domain"/>
</dbReference>
<evidence type="ECO:0000259" key="1">
    <source>
        <dbReference type="Pfam" id="PF00857"/>
    </source>
</evidence>
<dbReference type="SUPFAM" id="SSF52499">
    <property type="entry name" value="Isochorismatase-like hydrolases"/>
    <property type="match status" value="1"/>
</dbReference>
<accession>A0ABR7GJ18</accession>
<dbReference type="RefSeq" id="WP_178010261.1">
    <property type="nucleotide sequence ID" value="NZ_JACOPG010000005.1"/>
</dbReference>
<organism evidence="2 3">
    <name type="scientific">Roseburia lenta</name>
    <dbReference type="NCBI Taxonomy" id="2763061"/>
    <lineage>
        <taxon>Bacteria</taxon>
        <taxon>Bacillati</taxon>
        <taxon>Bacillota</taxon>
        <taxon>Clostridia</taxon>
        <taxon>Lachnospirales</taxon>
        <taxon>Lachnospiraceae</taxon>
        <taxon>Roseburia</taxon>
    </lineage>
</organism>
<evidence type="ECO:0000313" key="2">
    <source>
        <dbReference type="EMBL" id="MBC5687278.1"/>
    </source>
</evidence>
<dbReference type="EMBL" id="JACOPG010000005">
    <property type="protein sequence ID" value="MBC5687278.1"/>
    <property type="molecule type" value="Genomic_DNA"/>
</dbReference>
<proteinExistence type="predicted"/>
<dbReference type="PANTHER" id="PTHR14119:SF3">
    <property type="entry name" value="ISOCHORISMATASE DOMAIN-CONTAINING PROTEIN 2"/>
    <property type="match status" value="1"/>
</dbReference>
<dbReference type="Pfam" id="PF00857">
    <property type="entry name" value="Isochorismatase"/>
    <property type="match status" value="1"/>
</dbReference>
<keyword evidence="3" id="KW-1185">Reference proteome</keyword>
<name>A0ABR7GJ18_9FIRM</name>
<dbReference type="InterPro" id="IPR036380">
    <property type="entry name" value="Isochorismatase-like_sf"/>
</dbReference>
<protein>
    <submittedName>
        <fullName evidence="2">Isochorismatase family protein</fullName>
    </submittedName>
</protein>
<dbReference type="Proteomes" id="UP000643810">
    <property type="component" value="Unassembled WGS sequence"/>
</dbReference>
<dbReference type="PANTHER" id="PTHR14119">
    <property type="entry name" value="HYDROLASE"/>
    <property type="match status" value="1"/>
</dbReference>